<proteinExistence type="predicted"/>
<dbReference type="InterPro" id="IPR001296">
    <property type="entry name" value="Glyco_trans_1"/>
</dbReference>
<dbReference type="AlphaFoldDB" id="A0A1F7H1K4"/>
<protein>
    <recommendedName>
        <fullName evidence="2">Glycosyl transferase family 1 domain-containing protein</fullName>
    </recommendedName>
</protein>
<evidence type="ECO:0000313" key="3">
    <source>
        <dbReference type="EMBL" id="OGK25310.1"/>
    </source>
</evidence>
<dbReference type="Gene3D" id="3.40.50.2000">
    <property type="entry name" value="Glycogen Phosphorylase B"/>
    <property type="match status" value="1"/>
</dbReference>
<evidence type="ECO:0000313" key="4">
    <source>
        <dbReference type="Proteomes" id="UP000177913"/>
    </source>
</evidence>
<gene>
    <name evidence="3" type="ORF">A3C25_00630</name>
</gene>
<dbReference type="CDD" id="cd03809">
    <property type="entry name" value="GT4_MtfB-like"/>
    <property type="match status" value="1"/>
</dbReference>
<evidence type="ECO:0000259" key="2">
    <source>
        <dbReference type="Pfam" id="PF00534"/>
    </source>
</evidence>
<name>A0A1F7H1K4_9BACT</name>
<dbReference type="EMBL" id="MFZO01000013">
    <property type="protein sequence ID" value="OGK25310.1"/>
    <property type="molecule type" value="Genomic_DNA"/>
</dbReference>
<keyword evidence="1" id="KW-0808">Transferase</keyword>
<comment type="caution">
    <text evidence="3">The sequence shown here is derived from an EMBL/GenBank/DDBJ whole genome shotgun (WGS) entry which is preliminary data.</text>
</comment>
<dbReference type="PANTHER" id="PTHR46401:SF2">
    <property type="entry name" value="GLYCOSYLTRANSFERASE WBBK-RELATED"/>
    <property type="match status" value="1"/>
</dbReference>
<dbReference type="Proteomes" id="UP000177913">
    <property type="component" value="Unassembled WGS sequence"/>
</dbReference>
<dbReference type="Pfam" id="PF00534">
    <property type="entry name" value="Glycos_transf_1"/>
    <property type="match status" value="1"/>
</dbReference>
<reference evidence="3 4" key="1">
    <citation type="journal article" date="2016" name="Nat. Commun.">
        <title>Thousands of microbial genomes shed light on interconnected biogeochemical processes in an aquifer system.</title>
        <authorList>
            <person name="Anantharaman K."/>
            <person name="Brown C.T."/>
            <person name="Hug L.A."/>
            <person name="Sharon I."/>
            <person name="Castelle C.J."/>
            <person name="Probst A.J."/>
            <person name="Thomas B.C."/>
            <person name="Singh A."/>
            <person name="Wilkins M.J."/>
            <person name="Karaoz U."/>
            <person name="Brodie E.L."/>
            <person name="Williams K.H."/>
            <person name="Hubbard S.S."/>
            <person name="Banfield J.F."/>
        </authorList>
    </citation>
    <scope>NUCLEOTIDE SEQUENCE [LARGE SCALE GENOMIC DNA]</scope>
</reference>
<feature type="domain" description="Glycosyl transferase family 1" evidence="2">
    <location>
        <begin position="183"/>
        <end position="346"/>
    </location>
</feature>
<sequence>MKSSVYVFDPTTNDHLSKVRGVGRYLQILKENFPDWSFTNSLNPNPYTLTPIFINPFFNFLQPPLTLRRVAKKQLAVIHDLIPLKYPKHFPVGVKGKLNIFLNKLALRNYDLVVTDSETSRRDIIEKLKVKSQKVKVIYPCLPKIFTPSLVIPSEARNLATERSINKNNYASLPRNDIGLGYCLYVGDSTWNKNLVNLAKAIKIINVTCIFVGNVFNPLTRKRVNELTSYNKWQEEFKLFLKETANDKRFVFLGYIPDDKLIQLYQQARCNVFVSRDEGFGFSYLEAASQGCPSVLSDIQVLHETSNDKGVLFANPNSPNDIANAVGEVYFNQDLRNKLGKSAKERVKYFSQKIFRNEFLKILKFGNQSSFRISIFGFLILLSWIF</sequence>
<dbReference type="PANTHER" id="PTHR46401">
    <property type="entry name" value="GLYCOSYLTRANSFERASE WBBK-RELATED"/>
    <property type="match status" value="1"/>
</dbReference>
<dbReference type="SUPFAM" id="SSF53756">
    <property type="entry name" value="UDP-Glycosyltransferase/glycogen phosphorylase"/>
    <property type="match status" value="1"/>
</dbReference>
<accession>A0A1F7H1K4</accession>
<organism evidence="3 4">
    <name type="scientific">Candidatus Roizmanbacteria bacterium RIFCSPHIGHO2_02_FULL_38_11</name>
    <dbReference type="NCBI Taxonomy" id="1802039"/>
    <lineage>
        <taxon>Bacteria</taxon>
        <taxon>Candidatus Roizmaniibacteriota</taxon>
    </lineage>
</organism>
<evidence type="ECO:0000256" key="1">
    <source>
        <dbReference type="ARBA" id="ARBA00022679"/>
    </source>
</evidence>
<dbReference type="GO" id="GO:0016757">
    <property type="term" value="F:glycosyltransferase activity"/>
    <property type="evidence" value="ECO:0007669"/>
    <property type="project" value="InterPro"/>
</dbReference>